<reference evidence="1 2" key="1">
    <citation type="submission" date="2019-05" db="EMBL/GenBank/DDBJ databases">
        <title>We sequenced the genome of Paenibacillus hemerocallicola KCTC 33185 for further insight into its adaptation and study the phylogeny of Paenibacillus.</title>
        <authorList>
            <person name="Narsing Rao M.P."/>
        </authorList>
    </citation>
    <scope>NUCLEOTIDE SEQUENCE [LARGE SCALE GENOMIC DNA]</scope>
    <source>
        <strain evidence="1 2">KCTC 33185</strain>
    </source>
</reference>
<evidence type="ECO:0000313" key="2">
    <source>
        <dbReference type="Proteomes" id="UP000307943"/>
    </source>
</evidence>
<sequence>MEVLMNELSLEGQFTDLNEFLNSLREFILIQKIMDAAQIKLLKHYNLLNEKVTVSHSLHAVLTDNSIKTTSEIRRFKIYLKRLLSDPSFWHENQFHKQSDRYTCKFTDKTHDYSLAEACERDRRVLSFENKKFKDNTIVIEKNNAEVMTLLNFHNAQSLSEILFEENAINEKDYCDVRFVETNLSFDHLDENFSFGILNYEEKRQFISTFKMFSEMSWDDILNHDGLDYKPYTPSGQSWFENTPFHNTKIYKFRTSQKLRCFGFREEDIFYVLRFERDHKISDKG</sequence>
<dbReference type="OrthoDB" id="2991407at2"/>
<dbReference type="AlphaFoldDB" id="A0A5C4T695"/>
<proteinExistence type="predicted"/>
<evidence type="ECO:0000313" key="1">
    <source>
        <dbReference type="EMBL" id="TNJ64552.1"/>
    </source>
</evidence>
<organism evidence="1 2">
    <name type="scientific">Paenibacillus hemerocallicola</name>
    <dbReference type="NCBI Taxonomy" id="1172614"/>
    <lineage>
        <taxon>Bacteria</taxon>
        <taxon>Bacillati</taxon>
        <taxon>Bacillota</taxon>
        <taxon>Bacilli</taxon>
        <taxon>Bacillales</taxon>
        <taxon>Paenibacillaceae</taxon>
        <taxon>Paenibacillus</taxon>
    </lineage>
</organism>
<gene>
    <name evidence="1" type="ORF">FE784_19945</name>
</gene>
<name>A0A5C4T695_9BACL</name>
<accession>A0A5C4T695</accession>
<comment type="caution">
    <text evidence="1">The sequence shown here is derived from an EMBL/GenBank/DDBJ whole genome shotgun (WGS) entry which is preliminary data.</text>
</comment>
<protein>
    <submittedName>
        <fullName evidence="1">Uncharacterized protein</fullName>
    </submittedName>
</protein>
<keyword evidence="2" id="KW-1185">Reference proteome</keyword>
<dbReference type="EMBL" id="VDCQ01000028">
    <property type="protein sequence ID" value="TNJ64552.1"/>
    <property type="molecule type" value="Genomic_DNA"/>
</dbReference>
<dbReference type="RefSeq" id="WP_139603989.1">
    <property type="nucleotide sequence ID" value="NZ_VDCQ01000028.1"/>
</dbReference>
<dbReference type="Proteomes" id="UP000307943">
    <property type="component" value="Unassembled WGS sequence"/>
</dbReference>